<protein>
    <submittedName>
        <fullName evidence="1">TPR repeat-containing protein YrrB</fullName>
    </submittedName>
</protein>
<dbReference type="SMART" id="SM00028">
    <property type="entry name" value="TPR"/>
    <property type="match status" value="9"/>
</dbReference>
<dbReference type="EMBL" id="MLJW01000964">
    <property type="protein sequence ID" value="OIQ81138.1"/>
    <property type="molecule type" value="Genomic_DNA"/>
</dbReference>
<sequence>MIVKPGRNDPCPCGSGKKYKKCCQDRIDARQSAPGIAAQDPAPTSAEINLLVALFNAGRHAELESLARELLERHPDSGFVWKVLSSALQAMGKDALAAAQRAAQLLPDDAEQQYNLGVALQALGQLEKAAACYRRTLEIRPDLAEACCNLGAALHGLGQLDEAVASYCRAVEINPAYAEAHSNLGNALRALGRPDDAMDCCRRAIAIRPAYARAHSNLGNALCDLERVDEAVASYRRAIEIEPGFAEAHSNLGNALGKLGQMEAAVASYRRALAIRPDFAEAACNLGAILRDLGRPDEAAAACRRALEISPGFAEAHNNLGSALQALRQPDEAVASYRRALEINPGYAEACNNLGNALRDLGRPDEAAAACRRALEIRPGYAEAYSNLGNALQALGEHAQALENYRRALEINPDFAEAGWNLGLTFLALGQFRHGWPGYEMRWKLKGAERLPETPYPRWLGEEDIHGRKLLIQFEQGLGDAIQMLRYVPLLLQENVECWIQVPDCLHGLISRSFPHARIIAQHHCPDGLDYRVPVMSLPLAMRTFSEQSIPVPAAYLAPDDHRVMSWQQKLASTRSKTIGLVWRGSPGHKNDHNRSASLTDLLPLIAAHESIQFVSLQKGLTQAERNALEGFGNVRMLDEELLDFDETAAAMCNMDLVISVDSAPAHLSGALGKSTWVLLPFSAEWRWLTVRTDSPWYPGATLFRQNAIGNWAGVVGNLQASLAGAGDQF</sequence>
<dbReference type="Pfam" id="PF13414">
    <property type="entry name" value="TPR_11"/>
    <property type="match status" value="2"/>
</dbReference>
<dbReference type="InterPro" id="IPR019734">
    <property type="entry name" value="TPR_rpt"/>
</dbReference>
<dbReference type="PROSITE" id="PS50005">
    <property type="entry name" value="TPR"/>
    <property type="match status" value="9"/>
</dbReference>
<dbReference type="SUPFAM" id="SSF103642">
    <property type="entry name" value="Sec-C motif"/>
    <property type="match status" value="1"/>
</dbReference>
<dbReference type="Pfam" id="PF13424">
    <property type="entry name" value="TPR_12"/>
    <property type="match status" value="2"/>
</dbReference>
<dbReference type="SUPFAM" id="SSF53756">
    <property type="entry name" value="UDP-Glycosyltransferase/glycogen phosphorylase"/>
    <property type="match status" value="1"/>
</dbReference>
<dbReference type="InterPro" id="IPR011990">
    <property type="entry name" value="TPR-like_helical_dom_sf"/>
</dbReference>
<gene>
    <name evidence="1" type="primary">yrrB_22</name>
    <name evidence="1" type="ORF">GALL_370950</name>
</gene>
<dbReference type="Gene3D" id="1.25.40.10">
    <property type="entry name" value="Tetratricopeptide repeat domain"/>
    <property type="match status" value="6"/>
</dbReference>
<dbReference type="InterPro" id="IPR004027">
    <property type="entry name" value="SEC_C_motif"/>
</dbReference>
<dbReference type="PANTHER" id="PTHR44366">
    <property type="entry name" value="UDP-N-ACETYLGLUCOSAMINE--PEPTIDE N-ACETYLGLUCOSAMINYLTRANSFERASE 110 KDA SUBUNIT"/>
    <property type="match status" value="1"/>
</dbReference>
<name>A0A1J5QD70_9ZZZZ</name>
<comment type="caution">
    <text evidence="1">The sequence shown here is derived from an EMBL/GenBank/DDBJ whole genome shotgun (WGS) entry which is preliminary data.</text>
</comment>
<dbReference type="GO" id="GO:0006493">
    <property type="term" value="P:protein O-linked glycosylation"/>
    <property type="evidence" value="ECO:0007669"/>
    <property type="project" value="InterPro"/>
</dbReference>
<dbReference type="PANTHER" id="PTHR44366:SF1">
    <property type="entry name" value="UDP-N-ACETYLGLUCOSAMINE--PEPTIDE N-ACETYLGLUCOSAMINYLTRANSFERASE 110 KDA SUBUNIT"/>
    <property type="match status" value="1"/>
</dbReference>
<dbReference type="PROSITE" id="PS50293">
    <property type="entry name" value="TPR_REGION"/>
    <property type="match status" value="5"/>
</dbReference>
<organism evidence="1">
    <name type="scientific">mine drainage metagenome</name>
    <dbReference type="NCBI Taxonomy" id="410659"/>
    <lineage>
        <taxon>unclassified sequences</taxon>
        <taxon>metagenomes</taxon>
        <taxon>ecological metagenomes</taxon>
    </lineage>
</organism>
<dbReference type="InterPro" id="IPR037919">
    <property type="entry name" value="OGT"/>
</dbReference>
<reference evidence="1" key="1">
    <citation type="submission" date="2016-10" db="EMBL/GenBank/DDBJ databases">
        <title>Sequence of Gallionella enrichment culture.</title>
        <authorList>
            <person name="Poehlein A."/>
            <person name="Muehling M."/>
            <person name="Daniel R."/>
        </authorList>
    </citation>
    <scope>NUCLEOTIDE SEQUENCE</scope>
</reference>
<accession>A0A1J5QD70</accession>
<dbReference type="Pfam" id="PF00515">
    <property type="entry name" value="TPR_1"/>
    <property type="match status" value="1"/>
</dbReference>
<dbReference type="GO" id="GO:0097363">
    <property type="term" value="F:protein O-acetylglucosaminyltransferase activity"/>
    <property type="evidence" value="ECO:0007669"/>
    <property type="project" value="TreeGrafter"/>
</dbReference>
<dbReference type="Pfam" id="PF02810">
    <property type="entry name" value="SEC-C"/>
    <property type="match status" value="1"/>
</dbReference>
<dbReference type="SUPFAM" id="SSF48452">
    <property type="entry name" value="TPR-like"/>
    <property type="match status" value="2"/>
</dbReference>
<proteinExistence type="predicted"/>
<dbReference type="AlphaFoldDB" id="A0A1J5QD70"/>
<dbReference type="Gene3D" id="3.40.50.2000">
    <property type="entry name" value="Glycogen Phosphorylase B"/>
    <property type="match status" value="1"/>
</dbReference>
<evidence type="ECO:0000313" key="1">
    <source>
        <dbReference type="EMBL" id="OIQ81138.1"/>
    </source>
</evidence>
<dbReference type="Gene3D" id="3.10.450.50">
    <property type="match status" value="1"/>
</dbReference>